<protein>
    <submittedName>
        <fullName evidence="1">AlNc14C64G4606 protein</fullName>
    </submittedName>
</protein>
<accession>F0WD86</accession>
<dbReference type="AlphaFoldDB" id="F0WD86"/>
<reference evidence="1" key="2">
    <citation type="submission" date="2011-02" db="EMBL/GenBank/DDBJ databases">
        <authorList>
            <person name="MacLean D."/>
        </authorList>
    </citation>
    <scope>NUCLEOTIDE SEQUENCE</scope>
</reference>
<reference evidence="1" key="1">
    <citation type="journal article" date="2011" name="PLoS Biol.">
        <title>Gene gain and loss during evolution of obligate parasitism in the white rust pathogen of Arabidopsis thaliana.</title>
        <authorList>
            <person name="Kemen E."/>
            <person name="Gardiner A."/>
            <person name="Schultz-Larsen T."/>
            <person name="Kemen A.C."/>
            <person name="Balmuth A.L."/>
            <person name="Robert-Seilaniantz A."/>
            <person name="Bailey K."/>
            <person name="Holub E."/>
            <person name="Studholme D.J."/>
            <person name="Maclean D."/>
            <person name="Jones J.D."/>
        </authorList>
    </citation>
    <scope>NUCLEOTIDE SEQUENCE</scope>
</reference>
<name>F0WD86_9STRA</name>
<proteinExistence type="predicted"/>
<organism evidence="1">
    <name type="scientific">Albugo laibachii Nc14</name>
    <dbReference type="NCBI Taxonomy" id="890382"/>
    <lineage>
        <taxon>Eukaryota</taxon>
        <taxon>Sar</taxon>
        <taxon>Stramenopiles</taxon>
        <taxon>Oomycota</taxon>
        <taxon>Peronosporomycetes</taxon>
        <taxon>Albuginales</taxon>
        <taxon>Albuginaceae</taxon>
        <taxon>Albugo</taxon>
    </lineage>
</organism>
<evidence type="ECO:0000313" key="1">
    <source>
        <dbReference type="EMBL" id="CCA19158.1"/>
    </source>
</evidence>
<dbReference type="EMBL" id="FR824109">
    <property type="protein sequence ID" value="CCA19158.1"/>
    <property type="molecule type" value="Genomic_DNA"/>
</dbReference>
<sequence length="105" mass="12321">MNYGNVIETRIYLHYKSTRRGYVYLSRAECGKLQKRRNYLNFNDLMGRSSLEESQIHSDTCHYSESSAAKEAQELADFETLGRDLANEMLLYNFQNAQEASNWHQ</sequence>
<gene>
    <name evidence="1" type="primary">AlNc14C64G4606</name>
    <name evidence="1" type="ORF">ALNC14_053010</name>
</gene>
<dbReference type="HOGENOM" id="CLU_2241618_0_0_1"/>